<reference evidence="3 4" key="2">
    <citation type="submission" date="2018-03" db="EMBL/GenBank/DDBJ databases">
        <title>The ancient ancestry and fast evolution of plastids.</title>
        <authorList>
            <person name="Moore K.R."/>
            <person name="Magnabosco C."/>
            <person name="Momper L."/>
            <person name="Gold D.A."/>
            <person name="Bosak T."/>
            <person name="Fournier G.P."/>
        </authorList>
    </citation>
    <scope>NUCLEOTIDE SEQUENCE [LARGE SCALE GENOMIC DNA]</scope>
    <source>
        <strain evidence="3 4">CCAP 1448/3</strain>
    </source>
</reference>
<evidence type="ECO:0000256" key="2">
    <source>
        <dbReference type="ARBA" id="ARBA00022738"/>
    </source>
</evidence>
<dbReference type="InterPro" id="IPR011989">
    <property type="entry name" value="ARM-like"/>
</dbReference>
<dbReference type="InterPro" id="IPR016024">
    <property type="entry name" value="ARM-type_fold"/>
</dbReference>
<dbReference type="GO" id="GO:0030089">
    <property type="term" value="C:phycobilisome"/>
    <property type="evidence" value="ECO:0007669"/>
    <property type="project" value="UniProtKB-KW"/>
</dbReference>
<evidence type="ECO:0008006" key="5">
    <source>
        <dbReference type="Google" id="ProtNLM"/>
    </source>
</evidence>
<protein>
    <recommendedName>
        <fullName evidence="5">Leucine rich repeat variant</fullName>
    </recommendedName>
</protein>
<sequence>MLNKLTIASDLTTSADILAQIAEDPDNEDDSLIKAVADNPNTPGSVLATLWKNRDEWGKKYKSCEIWHFLDIAIARHPNTPVSLIAELFADNYARGNLFVREALAQNPNTPAQILVKLAQEEHYSVRKGVAKNPNTPRNILESWASESILIECYLQKNPQLQADIKAAQSLDTEVDRLLELAQSPFSFIRMLVGGNSSTPAIALQTLSRDRKSIVRLFVEQNPQFQIDIQAAESLDPNIHRLVELSGSPYPFLRKAVAKNHPTLLPVLQQLISVLTQILR</sequence>
<name>A0A2T1C9W3_9CYAN</name>
<dbReference type="EMBL" id="PVWJ01000004">
    <property type="protein sequence ID" value="PSB05029.1"/>
    <property type="molecule type" value="Genomic_DNA"/>
</dbReference>
<dbReference type="RefSeq" id="WP_106286860.1">
    <property type="nucleotide sequence ID" value="NZ_CAWNTC010000127.1"/>
</dbReference>
<dbReference type="SUPFAM" id="SSF48371">
    <property type="entry name" value="ARM repeat"/>
    <property type="match status" value="1"/>
</dbReference>
<dbReference type="Gene3D" id="1.25.10.10">
    <property type="entry name" value="Leucine-rich Repeat Variant"/>
    <property type="match status" value="1"/>
</dbReference>
<keyword evidence="2" id="KW-0605">Phycobilisome</keyword>
<evidence type="ECO:0000313" key="4">
    <source>
        <dbReference type="Proteomes" id="UP000238762"/>
    </source>
</evidence>
<dbReference type="OrthoDB" id="574514at2"/>
<organism evidence="3 4">
    <name type="scientific">Merismopedia glauca CCAP 1448/3</name>
    <dbReference type="NCBI Taxonomy" id="1296344"/>
    <lineage>
        <taxon>Bacteria</taxon>
        <taxon>Bacillati</taxon>
        <taxon>Cyanobacteriota</taxon>
        <taxon>Cyanophyceae</taxon>
        <taxon>Synechococcales</taxon>
        <taxon>Merismopediaceae</taxon>
        <taxon>Merismopedia</taxon>
    </lineage>
</organism>
<keyword evidence="4" id="KW-1185">Reference proteome</keyword>
<comment type="caution">
    <text evidence="3">The sequence shown here is derived from an EMBL/GenBank/DDBJ whole genome shotgun (WGS) entry which is preliminary data.</text>
</comment>
<evidence type="ECO:0000313" key="3">
    <source>
        <dbReference type="EMBL" id="PSB05029.1"/>
    </source>
</evidence>
<keyword evidence="1" id="KW-0042">Antenna complex</keyword>
<proteinExistence type="predicted"/>
<accession>A0A2T1C9W3</accession>
<gene>
    <name evidence="3" type="ORF">C7B64_01320</name>
</gene>
<reference evidence="3 4" key="1">
    <citation type="submission" date="2018-02" db="EMBL/GenBank/DDBJ databases">
        <authorList>
            <person name="Cohen D.B."/>
            <person name="Kent A.D."/>
        </authorList>
    </citation>
    <scope>NUCLEOTIDE SEQUENCE [LARGE SCALE GENOMIC DNA]</scope>
    <source>
        <strain evidence="3 4">CCAP 1448/3</strain>
    </source>
</reference>
<dbReference type="AlphaFoldDB" id="A0A2T1C9W3"/>
<evidence type="ECO:0000256" key="1">
    <source>
        <dbReference type="ARBA" id="ARBA00022549"/>
    </source>
</evidence>
<dbReference type="Proteomes" id="UP000238762">
    <property type="component" value="Unassembled WGS sequence"/>
</dbReference>